<protein>
    <submittedName>
        <fullName evidence="14">Hsc70-interacting protein</fullName>
    </submittedName>
    <submittedName>
        <fullName evidence="12">ST13, Hsp70-interacting protein</fullName>
    </submittedName>
    <submittedName>
        <fullName evidence="10">Suppression of tumorigenicity 13 (Colon carcinoma) (Hsp70 interacting protein)</fullName>
    </submittedName>
</protein>
<dbReference type="Gene3D" id="1.25.40.10">
    <property type="entry name" value="Tetratricopeptide repeat domain"/>
    <property type="match status" value="1"/>
</dbReference>
<dbReference type="GeneID" id="448412"/>
<evidence type="ECO:0000259" key="9">
    <source>
        <dbReference type="SMART" id="SM00727"/>
    </source>
</evidence>
<dbReference type="InterPro" id="IPR011990">
    <property type="entry name" value="TPR-like_helical_dom_sf"/>
</dbReference>
<dbReference type="SUPFAM" id="SSF48452">
    <property type="entry name" value="TPR-like"/>
    <property type="match status" value="1"/>
</dbReference>
<feature type="compositionally biased region" description="Acidic residues" evidence="8">
    <location>
        <begin position="75"/>
        <end position="97"/>
    </location>
</feature>
<dbReference type="PANTHER" id="PTHR45883:SF2">
    <property type="entry name" value="HSC70-INTERACTING PROTEIN"/>
    <property type="match status" value="1"/>
</dbReference>
<evidence type="ECO:0000313" key="10">
    <source>
        <dbReference type="EMBL" id="AAH75506.1"/>
    </source>
</evidence>
<reference evidence="12" key="5">
    <citation type="submission" date="2011-06" db="UniProtKB">
        <authorList>
            <consortium name="Ensembl"/>
        </authorList>
    </citation>
    <scope>IDENTIFICATION</scope>
</reference>
<dbReference type="Gene3D" id="6.10.250.3420">
    <property type="match status" value="1"/>
</dbReference>
<sequence length="382" mass="41915">MDPRKVQELREFVRLCESNPNVLHCSELQFFKDWLLSMGASVPAAGSTEPPTDAKEETPVKEERTPSPPPKPESEESDIEIDNEGVIPGDDDEPQEMGDEDVEVTEEMMDQANEKKVEAINALGEGELQKSIDLFTEAIKLNPRIAILYAKRASVYIKLQKPNAAIRDCSRAIAINPDSAQPYKWRGKAHRLLGHWEDSAHDLAMACKLDYDEDASAMLKEVQPRANKIAEHRRKYERKREEREINERKERLKKAKEEHEKAQREEEARRQAGAQFGGFPGGFPGGMPGMGGMGGMPGMGGMGGMPGMGGMGGMPGMGGMGGMPGVSEILSDPEVLAAMQDPEVMAAFQDVAQNPANMSKYQNNPKVMNLITKLSSKFGGSA</sequence>
<feature type="region of interest" description="Disordered" evidence="8">
    <location>
        <begin position="41"/>
        <end position="97"/>
    </location>
</feature>
<keyword evidence="4" id="KW-0677">Repeat</keyword>
<evidence type="ECO:0000256" key="1">
    <source>
        <dbReference type="ARBA" id="ARBA00004496"/>
    </source>
</evidence>
<evidence type="ECO:0000256" key="2">
    <source>
        <dbReference type="ARBA" id="ARBA00009015"/>
    </source>
</evidence>
<proteinExistence type="evidence at transcript level"/>
<dbReference type="FunFam" id="1.10.260.100:FF:000007">
    <property type="entry name" value="hsc70-interacting protein-like isoform X1"/>
    <property type="match status" value="1"/>
</dbReference>
<keyword evidence="13" id="KW-1185">Reference proteome</keyword>
<dbReference type="InterPro" id="IPR006636">
    <property type="entry name" value="STI1_HS-bd"/>
</dbReference>
<comment type="similarity">
    <text evidence="2">Belongs to the FAM10 family.</text>
</comment>
<dbReference type="Ensembl" id="ENSXETT00000049682">
    <property type="protein sequence ID" value="ENSXETP00000049682"/>
    <property type="gene ID" value="ENSXETG00000022971"/>
</dbReference>
<dbReference type="OrthoDB" id="533763at2759"/>
<gene>
    <name evidence="11 12 14 15" type="primary">st13</name>
    <name evidence="10" type="synonym">MGC89381</name>
    <name evidence="11" type="ORF">TEgg110h11.1-001</name>
</gene>
<name>Q6DIN1_XENTR</name>
<dbReference type="EMBL" id="CR942468">
    <property type="protein sequence ID" value="CAJ81846.1"/>
    <property type="molecule type" value="mRNA"/>
</dbReference>
<dbReference type="Reactome" id="R-XTR-3371453">
    <property type="pathway name" value="Regulation of HSF1-mediated heat shock response"/>
</dbReference>
<dbReference type="Pfam" id="PF18253">
    <property type="entry name" value="HipN"/>
    <property type="match status" value="1"/>
</dbReference>
<dbReference type="CDD" id="cd14438">
    <property type="entry name" value="Hip_N"/>
    <property type="match status" value="1"/>
</dbReference>
<dbReference type="FunFam" id="1.25.40.10:FF:000080">
    <property type="entry name" value="hsc70-interacting protein-like isoform X1"/>
    <property type="match status" value="1"/>
</dbReference>
<dbReference type="AGR" id="Xenbase:XB-GENE-1015302"/>
<organism evidence="10">
    <name type="scientific">Xenopus tropicalis</name>
    <name type="common">Western clawed frog</name>
    <name type="synonym">Silurana tropicalis</name>
    <dbReference type="NCBI Taxonomy" id="8364"/>
    <lineage>
        <taxon>Eukaryota</taxon>
        <taxon>Metazoa</taxon>
        <taxon>Chordata</taxon>
        <taxon>Craniata</taxon>
        <taxon>Vertebrata</taxon>
        <taxon>Euteleostomi</taxon>
        <taxon>Amphibia</taxon>
        <taxon>Batrachia</taxon>
        <taxon>Anura</taxon>
        <taxon>Pipoidea</taxon>
        <taxon>Pipidae</taxon>
        <taxon>Xenopodinae</taxon>
        <taxon>Xenopus</taxon>
        <taxon>Silurana</taxon>
    </lineage>
</organism>
<dbReference type="AlphaFoldDB" id="Q6DIN1"/>
<reference evidence="10" key="2">
    <citation type="submission" date="2004-06" db="EMBL/GenBank/DDBJ databases">
        <authorList>
            <consortium name="NIH - Xenopus Gene Collection (XGC) project"/>
        </authorList>
    </citation>
    <scope>NUCLEOTIDE SEQUENCE [LARGE SCALE MRNA]</scope>
    <source>
        <tissue evidence="10">Embryo</tissue>
    </source>
</reference>
<evidence type="ECO:0000256" key="6">
    <source>
        <dbReference type="ARBA" id="ARBA00037033"/>
    </source>
</evidence>
<dbReference type="InterPro" id="IPR034649">
    <property type="entry name" value="Hip_N"/>
</dbReference>
<evidence type="ECO:0000256" key="8">
    <source>
        <dbReference type="SAM" id="MobiDB-lite"/>
    </source>
</evidence>
<evidence type="ECO:0000313" key="15">
    <source>
        <dbReference type="Xenbase" id="XB-GENE-1015302"/>
    </source>
</evidence>
<reference evidence="11" key="3">
    <citation type="submission" date="2006-10" db="EMBL/GenBank/DDBJ databases">
        <authorList>
            <person name="Amaya E."/>
            <person name="Ashurst J.L."/>
            <person name="Bonfield J.K."/>
            <person name="Croning M.D.R."/>
            <person name="Chen C-K."/>
            <person name="Davies R.M."/>
            <person name="Francis M.D."/>
            <person name="Garrett N."/>
            <person name="Gilchrist M.J."/>
            <person name="Grafham D.V."/>
            <person name="McLaren S.R."/>
            <person name="Papalopulu N."/>
            <person name="Rogers J."/>
            <person name="Smith J.C."/>
            <person name="Taylor R.G."/>
            <person name="Voigt J."/>
            <person name="Zorn A.M."/>
        </authorList>
    </citation>
    <scope>NUCLEOTIDE SEQUENCE</scope>
</reference>
<dbReference type="InterPro" id="IPR041243">
    <property type="entry name" value="STI1/HOP_DP"/>
</dbReference>
<evidence type="ECO:0000313" key="11">
    <source>
        <dbReference type="EMBL" id="CAJ81846.1"/>
    </source>
</evidence>
<dbReference type="SMART" id="SM00727">
    <property type="entry name" value="STI1"/>
    <property type="match status" value="1"/>
</dbReference>
<dbReference type="GO" id="GO:0046983">
    <property type="term" value="F:protein dimerization activity"/>
    <property type="evidence" value="ECO:0007669"/>
    <property type="project" value="InterPro"/>
</dbReference>
<comment type="function">
    <text evidence="6">One HIP oligomer binds the ATPase domains of at least two HSC70 molecules dependent on activation of the HSC70 ATPase by HSP40. Stabilizes the ADP state of HSC70 that has a high affinity for substrate protein. Through its own chaperone activity, it may contribute to the interaction of HSC70 with various target proteins.</text>
</comment>
<dbReference type="RefSeq" id="NP_001004975.1">
    <property type="nucleotide sequence ID" value="NM_001004975.1"/>
</dbReference>
<reference evidence="12" key="4">
    <citation type="journal article" date="2010" name="Science">
        <title>The genome of the Western clawed frog Xenopus tropicalis.</title>
        <authorList>
            <person name="Hellsten U."/>
            <person name="Harland R.M."/>
            <person name="Gilchrist M.J."/>
            <person name="Hendrix D."/>
            <person name="Jurka J."/>
            <person name="Kapitonov V."/>
            <person name="Ovcharenko I."/>
            <person name="Putnam N.H."/>
            <person name="Shu S."/>
            <person name="Taher L."/>
            <person name="Blitz I.L."/>
            <person name="Blumberg B."/>
            <person name="Dichmann D.S."/>
            <person name="Dubchak I."/>
            <person name="Amaya E."/>
            <person name="Detter J.C."/>
            <person name="Fletcher R."/>
            <person name="Gerhard D.S."/>
            <person name="Goodstein D."/>
            <person name="Graves T."/>
            <person name="Grigoriev I.V."/>
            <person name="Grimwood J."/>
            <person name="Kawashima T."/>
            <person name="Lindquist E."/>
            <person name="Lucas S.M."/>
            <person name="Mead P.E."/>
            <person name="Mitros T."/>
            <person name="Ogino H."/>
            <person name="Ohta Y."/>
            <person name="Poliakov A.V."/>
            <person name="Pollet N."/>
            <person name="Robert J."/>
            <person name="Salamov A."/>
            <person name="Sater A.K."/>
            <person name="Schmutz J."/>
            <person name="Terry A."/>
            <person name="Vize P.D."/>
            <person name="Warren W.C."/>
            <person name="Wells D."/>
            <person name="Wills A."/>
            <person name="Wilson R.K."/>
            <person name="Zimmerman L.B."/>
            <person name="Zorn A.M."/>
            <person name="Grainger R."/>
            <person name="Grammer T."/>
            <person name="Khokha M.K."/>
            <person name="Richardson P.M."/>
            <person name="Rokhsar D.S."/>
        </authorList>
    </citation>
    <scope>NUCLEOTIDE SEQUENCE [LARGE SCALE GENOMIC DNA]</scope>
    <source>
        <strain evidence="12">Nigerian</strain>
    </source>
</reference>
<evidence type="ECO:0000256" key="7">
    <source>
        <dbReference type="PROSITE-ProRule" id="PRU00339"/>
    </source>
</evidence>
<dbReference type="PROSITE" id="PS50005">
    <property type="entry name" value="TPR"/>
    <property type="match status" value="1"/>
</dbReference>
<dbReference type="Bgee" id="ENSXETG00000022971">
    <property type="expression patterns" value="Expressed in testis and 19 other cell types or tissues"/>
</dbReference>
<dbReference type="PaxDb" id="8364-ENSXETP00000049682"/>
<dbReference type="FunFam" id="6.10.250.3420:FF:000001">
    <property type="entry name" value="Hsc70-interacting protein-like protein"/>
    <property type="match status" value="1"/>
</dbReference>
<dbReference type="EMBL" id="BC075506">
    <property type="protein sequence ID" value="AAH75506.1"/>
    <property type="molecule type" value="mRNA"/>
</dbReference>
<evidence type="ECO:0000256" key="5">
    <source>
        <dbReference type="ARBA" id="ARBA00022803"/>
    </source>
</evidence>
<dbReference type="KEGG" id="xtr:448412"/>
<keyword evidence="5 7" id="KW-0802">TPR repeat</keyword>
<dbReference type="SMART" id="SM00028">
    <property type="entry name" value="TPR"/>
    <property type="match status" value="3"/>
</dbReference>
<keyword evidence="3" id="KW-0963">Cytoplasm</keyword>
<accession>Q6DIN1</accession>
<evidence type="ECO:0000313" key="12">
    <source>
        <dbReference type="Ensembl" id="ENSXETP00000049682"/>
    </source>
</evidence>
<dbReference type="eggNOG" id="KOG1308">
    <property type="taxonomic scope" value="Eukaryota"/>
</dbReference>
<feature type="compositionally biased region" description="Basic and acidic residues" evidence="8">
    <location>
        <begin position="238"/>
        <end position="270"/>
    </location>
</feature>
<dbReference type="GO" id="GO:0030544">
    <property type="term" value="F:Hsp70 protein binding"/>
    <property type="evidence" value="ECO:0000318"/>
    <property type="project" value="GO_Central"/>
</dbReference>
<dbReference type="OMA" id="YEKRRYK"/>
<feature type="domain" description="STI1" evidence="9">
    <location>
        <begin position="332"/>
        <end position="371"/>
    </location>
</feature>
<dbReference type="GeneTree" id="ENSGT00390000001347"/>
<dbReference type="GO" id="GO:0005737">
    <property type="term" value="C:cytoplasm"/>
    <property type="evidence" value="ECO:0007669"/>
    <property type="project" value="UniProtKB-SubCell"/>
</dbReference>
<feature type="compositionally biased region" description="Basic and acidic residues" evidence="8">
    <location>
        <begin position="52"/>
        <end position="65"/>
    </location>
</feature>
<evidence type="ECO:0000256" key="3">
    <source>
        <dbReference type="ARBA" id="ARBA00022490"/>
    </source>
</evidence>
<comment type="subcellular location">
    <subcellularLocation>
        <location evidence="1">Cytoplasm</location>
    </subcellularLocation>
</comment>
<dbReference type="CTD" id="6767"/>
<reference evidence="14" key="1">
    <citation type="journal article" date="2002" name="Dev. Dyn.">
        <title>Genetic and genomic tools for Xenopus research: The NIH Xenopus initiative.</title>
        <authorList>
            <person name="Klein S.L."/>
            <person name="Strausberg R.L."/>
            <person name="Wagner L."/>
            <person name="Pontius J."/>
            <person name="Clifton S.W."/>
            <person name="Richardson P."/>
        </authorList>
    </citation>
    <scope>NUCLEOTIDE SEQUENCE</scope>
</reference>
<evidence type="ECO:0000313" key="13">
    <source>
        <dbReference type="Proteomes" id="UP000008143"/>
    </source>
</evidence>
<dbReference type="PANTHER" id="PTHR45883">
    <property type="entry name" value="HSC70-INTERACTING PROTEIN"/>
    <property type="match status" value="1"/>
</dbReference>
<dbReference type="InterPro" id="IPR019734">
    <property type="entry name" value="TPR_rpt"/>
</dbReference>
<evidence type="ECO:0000256" key="4">
    <source>
        <dbReference type="ARBA" id="ARBA00022737"/>
    </source>
</evidence>
<dbReference type="Gene3D" id="1.10.260.100">
    <property type="match status" value="1"/>
</dbReference>
<evidence type="ECO:0000313" key="14">
    <source>
        <dbReference type="RefSeq" id="NP_001004975.1"/>
    </source>
</evidence>
<accession>F7EQX8</accession>
<dbReference type="Xenbase" id="XB-GENE-1015302">
    <property type="gene designation" value="st13"/>
</dbReference>
<feature type="repeat" description="TPR" evidence="7">
    <location>
        <begin position="146"/>
        <end position="179"/>
    </location>
</feature>
<reference evidence="14" key="6">
    <citation type="submission" date="2025-04" db="UniProtKB">
        <authorList>
            <consortium name="RefSeq"/>
        </authorList>
    </citation>
    <scope>IDENTIFICATION</scope>
</reference>
<dbReference type="Pfam" id="PF17830">
    <property type="entry name" value="STI1-HOP_DP"/>
    <property type="match status" value="1"/>
</dbReference>
<dbReference type="STRING" id="8364.ENSXETP00000028412"/>
<dbReference type="GO" id="GO:0010172">
    <property type="term" value="P:embryonic body morphogenesis"/>
    <property type="evidence" value="ECO:0000315"/>
    <property type="project" value="Xenbase"/>
</dbReference>
<dbReference type="HOGENOM" id="CLU_026202_0_0_1"/>
<dbReference type="Proteomes" id="UP000008143">
    <property type="component" value="Chromosome 4"/>
</dbReference>
<feature type="region of interest" description="Disordered" evidence="8">
    <location>
        <begin position="230"/>
        <end position="279"/>
    </location>
</feature>
<dbReference type="DNASU" id="448412"/>